<proteinExistence type="predicted"/>
<evidence type="ECO:0000256" key="1">
    <source>
        <dbReference type="SAM" id="MobiDB-lite"/>
    </source>
</evidence>
<evidence type="ECO:0000313" key="3">
    <source>
        <dbReference type="Proteomes" id="UP000800041"/>
    </source>
</evidence>
<name>A0A6G1GQR3_9PEZI</name>
<protein>
    <submittedName>
        <fullName evidence="2">Uncharacterized protein</fullName>
    </submittedName>
</protein>
<dbReference type="AlphaFoldDB" id="A0A6G1GQR3"/>
<keyword evidence="3" id="KW-1185">Reference proteome</keyword>
<feature type="region of interest" description="Disordered" evidence="1">
    <location>
        <begin position="276"/>
        <end position="299"/>
    </location>
</feature>
<feature type="compositionally biased region" description="Acidic residues" evidence="1">
    <location>
        <begin position="37"/>
        <end position="52"/>
    </location>
</feature>
<reference evidence="2" key="1">
    <citation type="journal article" date="2020" name="Stud. Mycol.">
        <title>101 Dothideomycetes genomes: a test case for predicting lifestyles and emergence of pathogens.</title>
        <authorList>
            <person name="Haridas S."/>
            <person name="Albert R."/>
            <person name="Binder M."/>
            <person name="Bloem J."/>
            <person name="Labutti K."/>
            <person name="Salamov A."/>
            <person name="Andreopoulos B."/>
            <person name="Baker S."/>
            <person name="Barry K."/>
            <person name="Bills G."/>
            <person name="Bluhm B."/>
            <person name="Cannon C."/>
            <person name="Castanera R."/>
            <person name="Culley D."/>
            <person name="Daum C."/>
            <person name="Ezra D."/>
            <person name="Gonzalez J."/>
            <person name="Henrissat B."/>
            <person name="Kuo A."/>
            <person name="Liang C."/>
            <person name="Lipzen A."/>
            <person name="Lutzoni F."/>
            <person name="Magnuson J."/>
            <person name="Mondo S."/>
            <person name="Nolan M."/>
            <person name="Ohm R."/>
            <person name="Pangilinan J."/>
            <person name="Park H.-J."/>
            <person name="Ramirez L."/>
            <person name="Alfaro M."/>
            <person name="Sun H."/>
            <person name="Tritt A."/>
            <person name="Yoshinaga Y."/>
            <person name="Zwiers L.-H."/>
            <person name="Turgeon B."/>
            <person name="Goodwin S."/>
            <person name="Spatafora J."/>
            <person name="Crous P."/>
            <person name="Grigoriev I."/>
        </authorList>
    </citation>
    <scope>NUCLEOTIDE SEQUENCE</scope>
    <source>
        <strain evidence="2">CBS 113979</strain>
    </source>
</reference>
<gene>
    <name evidence="2" type="ORF">K402DRAFT_407205</name>
</gene>
<dbReference type="EMBL" id="ML977178">
    <property type="protein sequence ID" value="KAF1983089.1"/>
    <property type="molecule type" value="Genomic_DNA"/>
</dbReference>
<feature type="region of interest" description="Disordered" evidence="1">
    <location>
        <begin position="1"/>
        <end position="59"/>
    </location>
</feature>
<evidence type="ECO:0000313" key="2">
    <source>
        <dbReference type="EMBL" id="KAF1983089.1"/>
    </source>
</evidence>
<accession>A0A6G1GQR3</accession>
<organism evidence="2 3">
    <name type="scientific">Aulographum hederae CBS 113979</name>
    <dbReference type="NCBI Taxonomy" id="1176131"/>
    <lineage>
        <taxon>Eukaryota</taxon>
        <taxon>Fungi</taxon>
        <taxon>Dikarya</taxon>
        <taxon>Ascomycota</taxon>
        <taxon>Pezizomycotina</taxon>
        <taxon>Dothideomycetes</taxon>
        <taxon>Pleosporomycetidae</taxon>
        <taxon>Aulographales</taxon>
        <taxon>Aulographaceae</taxon>
    </lineage>
</organism>
<sequence length="381" mass="41681">MGSQSPAARFPAASGPSSDSDKLQASKDTSLDLNESFLEDADYSDDDNDEDAEKYATSDLNDIINALEAGIEDERHRQLPNEQDISKWRTNAIELRRIRNARLSSRDDVKPQNAFSSVASSCPCHDASSSVETHFEALGIGASISAMPARQDPTQGVAVRYTLFHSNTMESSARSPYDTSRERHVQPLFTHGNIPGFQDHCCVQEATIRQIPTIVVPAASDHNHLATPTLSKAVPFNYYPNTGICGKAPPTPPTVPSTLHSTKHNSITGLVTAVNTSNRSSTLPTSPDSGASTPLTPSDTSALEHLESLEANLESTWELLQAAMSTPGRHSSWPECEPDYAHLLELRKEYQELEREKYVLLVKLGVGDDAEKERRRASWLG</sequence>
<dbReference type="Proteomes" id="UP000800041">
    <property type="component" value="Unassembled WGS sequence"/>
</dbReference>